<dbReference type="Proteomes" id="UP000728032">
    <property type="component" value="Unassembled WGS sequence"/>
</dbReference>
<dbReference type="EMBL" id="CAJPVJ010011322">
    <property type="protein sequence ID" value="CAG2173731.1"/>
    <property type="molecule type" value="Genomic_DNA"/>
</dbReference>
<dbReference type="PANTHER" id="PTHR10334">
    <property type="entry name" value="CYSTEINE-RICH SECRETORY PROTEIN-RELATED"/>
    <property type="match status" value="1"/>
</dbReference>
<dbReference type="Pfam" id="PF00188">
    <property type="entry name" value="CAP"/>
    <property type="match status" value="1"/>
</dbReference>
<dbReference type="FunFam" id="3.40.33.10:FF:000010">
    <property type="entry name" value="Predicted protein"/>
    <property type="match status" value="1"/>
</dbReference>
<name>A0A7R9MBD2_9ACAR</name>
<evidence type="ECO:0000313" key="2">
    <source>
        <dbReference type="EMBL" id="CAD7656544.1"/>
    </source>
</evidence>
<dbReference type="InterPro" id="IPR035940">
    <property type="entry name" value="CAP_sf"/>
</dbReference>
<dbReference type="SUPFAM" id="SSF55797">
    <property type="entry name" value="PR-1-like"/>
    <property type="match status" value="1"/>
</dbReference>
<evidence type="ECO:0000259" key="1">
    <source>
        <dbReference type="SMART" id="SM00198"/>
    </source>
</evidence>
<dbReference type="EMBL" id="OC926147">
    <property type="protein sequence ID" value="CAD7656544.1"/>
    <property type="molecule type" value="Genomic_DNA"/>
</dbReference>
<sequence>MDYIHKKLNELRIKVKSQPTTTIVKSVNSRGETPTRGLHENYSDDTNVISEELDMISLPSCSKSEEEVQSNVSSNGSTDNSISSLLGKQTLVKRSTEFRYQDAVRSATYSKSEFVLHSLQWHNILRSHHGVPPLMLSLDLCQKAQFWANHLSHTDTFYHMNDPQIGQNLLSKWSYYSEFDPSAEDICKYWYNFIDSYDYELNANLLHTQANHFSQLIWKNSKYFGIGKARTRNGKMIVVANYMPAGNVSDQFADNVLPAVFGELESRRNTTTSLMTSRRKLILKSANKLKRNRRMSPISTISTGSNINSSL</sequence>
<feature type="domain" description="SCP" evidence="1">
    <location>
        <begin position="113"/>
        <end position="250"/>
    </location>
</feature>
<dbReference type="InterPro" id="IPR014044">
    <property type="entry name" value="CAP_dom"/>
</dbReference>
<protein>
    <recommendedName>
        <fullName evidence="1">SCP domain-containing protein</fullName>
    </recommendedName>
</protein>
<dbReference type="InterPro" id="IPR001283">
    <property type="entry name" value="CRISP-related"/>
</dbReference>
<proteinExistence type="predicted"/>
<keyword evidence="3" id="KW-1185">Reference proteome</keyword>
<evidence type="ECO:0000313" key="3">
    <source>
        <dbReference type="Proteomes" id="UP000728032"/>
    </source>
</evidence>
<gene>
    <name evidence="2" type="ORF">ONB1V03_LOCUS13180</name>
</gene>
<reference evidence="2" key="1">
    <citation type="submission" date="2020-11" db="EMBL/GenBank/DDBJ databases">
        <authorList>
            <person name="Tran Van P."/>
        </authorList>
    </citation>
    <scope>NUCLEOTIDE SEQUENCE</scope>
</reference>
<dbReference type="CDD" id="cd05382">
    <property type="entry name" value="CAP_GAPR1-like"/>
    <property type="match status" value="1"/>
</dbReference>
<organism evidence="2">
    <name type="scientific">Oppiella nova</name>
    <dbReference type="NCBI Taxonomy" id="334625"/>
    <lineage>
        <taxon>Eukaryota</taxon>
        <taxon>Metazoa</taxon>
        <taxon>Ecdysozoa</taxon>
        <taxon>Arthropoda</taxon>
        <taxon>Chelicerata</taxon>
        <taxon>Arachnida</taxon>
        <taxon>Acari</taxon>
        <taxon>Acariformes</taxon>
        <taxon>Sarcoptiformes</taxon>
        <taxon>Oribatida</taxon>
        <taxon>Brachypylina</taxon>
        <taxon>Oppioidea</taxon>
        <taxon>Oppiidae</taxon>
        <taxon>Oppiella</taxon>
    </lineage>
</organism>
<dbReference type="SMART" id="SM00198">
    <property type="entry name" value="SCP"/>
    <property type="match status" value="1"/>
</dbReference>
<dbReference type="OrthoDB" id="337038at2759"/>
<dbReference type="InterPro" id="IPR034113">
    <property type="entry name" value="SCP_GAPR1-like"/>
</dbReference>
<accession>A0A7R9MBD2</accession>
<dbReference type="AlphaFoldDB" id="A0A7R9MBD2"/>
<dbReference type="Gene3D" id="3.40.33.10">
    <property type="entry name" value="CAP"/>
    <property type="match status" value="1"/>
</dbReference>